<feature type="region of interest" description="Disordered" evidence="1">
    <location>
        <begin position="780"/>
        <end position="804"/>
    </location>
</feature>
<reference evidence="2" key="1">
    <citation type="submission" date="2020-05" db="UniProtKB">
        <authorList>
            <consortium name="EnsemblMetazoa"/>
        </authorList>
    </citation>
    <scope>IDENTIFICATION</scope>
    <source>
        <strain evidence="2">MAF</strain>
    </source>
</reference>
<protein>
    <submittedName>
        <fullName evidence="2">Uncharacterized protein</fullName>
    </submittedName>
</protein>
<dbReference type="AlphaFoldDB" id="A0A182UNG3"/>
<proteinExistence type="predicted"/>
<dbReference type="VEuPathDB" id="VectorBase:AMEM000900"/>
<evidence type="ECO:0000313" key="3">
    <source>
        <dbReference type="Proteomes" id="UP000075903"/>
    </source>
</evidence>
<feature type="region of interest" description="Disordered" evidence="1">
    <location>
        <begin position="62"/>
        <end position="98"/>
    </location>
</feature>
<name>A0A182UNG3_ANOME</name>
<evidence type="ECO:0000256" key="1">
    <source>
        <dbReference type="SAM" id="MobiDB-lite"/>
    </source>
</evidence>
<dbReference type="Proteomes" id="UP000075903">
    <property type="component" value="Unassembled WGS sequence"/>
</dbReference>
<sequence>MTEKIEGAPAKERFPLGRTAPAAVGVVQLVVGAAAAAGRVAAPLEIAAQRRIVAGVPLAAEEPTPVEQVGERDQHQQPGNGGDEDDPPRHVHRDDRRPHLRERFRAHGQTGRLVRLVEQLVDALDDEPGARPDPHHVHLRVIAHERGVPEPRGNGDEGVRFRPEIVYLAHDPHALGRLAGTVHLDGAVAGLRAQHHRSVAAHASRSGVVGAAQRRERAGRCARPGAARQTERVYERDGIAPDNHRTVRFCLAQDVAGAAPVAHDAGHVEHGQGIEVEQPLALRLVVGHLQRPVDLQPDHRCPPRPIVVDLQLERISISYQCYLILVLHRHTDLVQRVDRTLAHNLLAAPAVKHLLRQRLAADAQLDRALNAQVQLRPSPIARVLRRGVDEHGQRHVLRETVRALARPVFLERAGIEPQRQLHLTVPLQRVADAAVDHRCVGQRQRPVEPQHQLVLATGGATAPGQPHQRRVLDDQGRLAQPVHTAVLLERHGVRALCRRPVQDRFQPGQLPLLSTPASTSTGPTIRTLLVERVADAELDRVLYAVTSWHTGLPLTASRNRRFSMLVRVAAAPGTAGVFSAPGPPPVPKYTRENLFRNVSAWMVQRSCREESADTSPSLRDASSTALHARKLKLRGKMRIVGLKYRAGGAGTGTPHLPRDVCGRIGRAADTGRIDRARLARLLLLVRAYVDDGAGEQRHDPIASELPSRSCPPSSELPNVRHGVANSSDGSIVCTGSGDRAPSGVPKCMYTRPLPADSYGAPIATSSSPSWLRSPQLAMAVPNRDSSRPVSRWSYSGPKLVPRFR</sequence>
<evidence type="ECO:0000313" key="2">
    <source>
        <dbReference type="EnsemblMetazoa" id="AMEM000900-PA"/>
    </source>
</evidence>
<dbReference type="EnsemblMetazoa" id="AMEM000900-RA">
    <property type="protein sequence ID" value="AMEM000900-PA"/>
    <property type="gene ID" value="AMEM000900"/>
</dbReference>
<feature type="compositionally biased region" description="Basic and acidic residues" evidence="1">
    <location>
        <begin position="87"/>
        <end position="98"/>
    </location>
</feature>
<accession>A0A182UNG3</accession>
<keyword evidence="3" id="KW-1185">Reference proteome</keyword>
<organism evidence="2 3">
    <name type="scientific">Anopheles merus</name>
    <name type="common">Mosquito</name>
    <dbReference type="NCBI Taxonomy" id="30066"/>
    <lineage>
        <taxon>Eukaryota</taxon>
        <taxon>Metazoa</taxon>
        <taxon>Ecdysozoa</taxon>
        <taxon>Arthropoda</taxon>
        <taxon>Hexapoda</taxon>
        <taxon>Insecta</taxon>
        <taxon>Pterygota</taxon>
        <taxon>Neoptera</taxon>
        <taxon>Endopterygota</taxon>
        <taxon>Diptera</taxon>
        <taxon>Nematocera</taxon>
        <taxon>Culicoidea</taxon>
        <taxon>Culicidae</taxon>
        <taxon>Anophelinae</taxon>
        <taxon>Anopheles</taxon>
    </lineage>
</organism>
<feature type="region of interest" description="Disordered" evidence="1">
    <location>
        <begin position="695"/>
        <end position="715"/>
    </location>
</feature>